<evidence type="ECO:0000259" key="8">
    <source>
        <dbReference type="PROSITE" id="PS50090"/>
    </source>
</evidence>
<feature type="domain" description="HTH myb-type" evidence="9">
    <location>
        <begin position="13"/>
        <end position="60"/>
    </location>
</feature>
<dbReference type="InterPro" id="IPR001005">
    <property type="entry name" value="SANT/Myb"/>
</dbReference>
<dbReference type="Gene3D" id="1.10.10.60">
    <property type="entry name" value="Homeodomain-like"/>
    <property type="match status" value="2"/>
</dbReference>
<evidence type="ECO:0000313" key="11">
    <source>
        <dbReference type="Proteomes" id="UP000007014"/>
    </source>
</evidence>
<dbReference type="InterPro" id="IPR047242">
    <property type="entry name" value="CDC5L/Cef1"/>
</dbReference>
<feature type="domain" description="HTH myb-type" evidence="9">
    <location>
        <begin position="64"/>
        <end position="115"/>
    </location>
</feature>
<accession>M1UW69</accession>
<name>M1UW69_CYAM1</name>
<feature type="domain" description="Myb-like" evidence="8">
    <location>
        <begin position="64"/>
        <end position="108"/>
    </location>
</feature>
<keyword evidence="4" id="KW-0677">Repeat</keyword>
<evidence type="ECO:0000259" key="9">
    <source>
        <dbReference type="PROSITE" id="PS51294"/>
    </source>
</evidence>
<dbReference type="Gramene" id="CMR098CT">
    <property type="protein sequence ID" value="CMR098CT"/>
    <property type="gene ID" value="CMR098C"/>
</dbReference>
<keyword evidence="11" id="KW-1185">Reference proteome</keyword>
<dbReference type="AlphaFoldDB" id="M1UW69"/>
<dbReference type="GO" id="GO:0051301">
    <property type="term" value="P:cell division"/>
    <property type="evidence" value="ECO:0007669"/>
    <property type="project" value="UniProtKB-KW"/>
</dbReference>
<evidence type="ECO:0000256" key="2">
    <source>
        <dbReference type="ARBA" id="ARBA00022664"/>
    </source>
</evidence>
<evidence type="ECO:0000313" key="10">
    <source>
        <dbReference type="EMBL" id="BAM82366.1"/>
    </source>
</evidence>
<evidence type="ECO:0000256" key="5">
    <source>
        <dbReference type="ARBA" id="ARBA00023125"/>
    </source>
</evidence>
<dbReference type="Pfam" id="PF00249">
    <property type="entry name" value="Myb_DNA-binding"/>
    <property type="match status" value="2"/>
</dbReference>
<dbReference type="PROSITE" id="PS50090">
    <property type="entry name" value="MYB_LIKE"/>
    <property type="match status" value="2"/>
</dbReference>
<keyword evidence="3" id="KW-0747">Spliceosome</keyword>
<keyword evidence="7" id="KW-0539">Nucleus</keyword>
<sequence>MTRRFHLRSSSDWSLPEELVLRAAVEVCGTNQWRRIASLLPGKTALQCQEHFYSSADPSLKGGGNWTVQEDRLLLQVGRSLVGQWQTVALLLPGRTADACAQRFAELTRVLDASSQQKESLPSPGREPASVPVEQVSGLSAPARDTSALCPLPRCESRSATGRGVTLSVSDEELLRQASVRLYGDPRKLIERFLETPSTSEQGTAPASTIIADDDACDASSILFDEEHKRVQLCLELLTSQALHQRHQLSKRSAVSCWDPAVCARLLDDPAFRKRMRSLEQALCQTASTCARPENPGTPAWNAQWLELPVAISGADVERAYLETERELQQQAAQHANVSAGHCRGSRALPVAAEHRRHRAETLIREAVRELLPADTHVAVKAIPLIAPSAETEALIAEALATEDFQKWYTIVQAASSAPLASTDVPSRERT</sequence>
<dbReference type="PROSITE" id="PS51294">
    <property type="entry name" value="HTH_MYB"/>
    <property type="match status" value="2"/>
</dbReference>
<dbReference type="PANTHER" id="PTHR45885:SF1">
    <property type="entry name" value="CELL DIVISION CYCLE 5-LIKE PROTEIN"/>
    <property type="match status" value="1"/>
</dbReference>
<dbReference type="HOGENOM" id="CLU_636742_0_0_1"/>
<dbReference type="Proteomes" id="UP000007014">
    <property type="component" value="Chromosome 18"/>
</dbReference>
<reference evidence="10 11" key="1">
    <citation type="journal article" date="2004" name="Nature">
        <title>Genome sequence of the ultrasmall unicellular red alga Cyanidioschyzon merolae 10D.</title>
        <authorList>
            <person name="Matsuzaki M."/>
            <person name="Misumi O."/>
            <person name="Shin-i T."/>
            <person name="Maruyama S."/>
            <person name="Takahara M."/>
            <person name="Miyagishima S."/>
            <person name="Mori T."/>
            <person name="Nishida K."/>
            <person name="Yagisawa F."/>
            <person name="Nishida K."/>
            <person name="Yoshida Y."/>
            <person name="Nishimura Y."/>
            <person name="Nakao S."/>
            <person name="Kobayashi T."/>
            <person name="Momoyama Y."/>
            <person name="Higashiyama T."/>
            <person name="Minoda A."/>
            <person name="Sano M."/>
            <person name="Nomoto H."/>
            <person name="Oishi K."/>
            <person name="Hayashi H."/>
            <person name="Ohta F."/>
            <person name="Nishizaka S."/>
            <person name="Haga S."/>
            <person name="Miura S."/>
            <person name="Morishita T."/>
            <person name="Kabeya Y."/>
            <person name="Terasawa K."/>
            <person name="Suzuki Y."/>
            <person name="Ishii Y."/>
            <person name="Asakawa S."/>
            <person name="Takano H."/>
            <person name="Ohta N."/>
            <person name="Kuroiwa H."/>
            <person name="Tanaka K."/>
            <person name="Shimizu N."/>
            <person name="Sugano S."/>
            <person name="Sato N."/>
            <person name="Nozaki H."/>
            <person name="Ogasawara N."/>
            <person name="Kohara Y."/>
            <person name="Kuroiwa T."/>
        </authorList>
    </citation>
    <scope>NUCLEOTIDE SEQUENCE [LARGE SCALE GENOMIC DNA]</scope>
    <source>
        <strain evidence="10 11">10D</strain>
    </source>
</reference>
<protein>
    <submittedName>
        <fullName evidence="10">Cell division control protein 5</fullName>
    </submittedName>
</protein>
<dbReference type="InterPro" id="IPR017930">
    <property type="entry name" value="Myb_dom"/>
</dbReference>
<keyword evidence="2" id="KW-0507">mRNA processing</keyword>
<keyword evidence="5" id="KW-0238">DNA-binding</keyword>
<dbReference type="GeneID" id="16997116"/>
<dbReference type="GO" id="GO:0003677">
    <property type="term" value="F:DNA binding"/>
    <property type="evidence" value="ECO:0007669"/>
    <property type="project" value="UniProtKB-KW"/>
</dbReference>
<keyword evidence="6" id="KW-0508">mRNA splicing</keyword>
<keyword evidence="10" id="KW-0131">Cell cycle</keyword>
<reference evidence="10 11" key="2">
    <citation type="journal article" date="2007" name="BMC Biol.">
        <title>A 100%-complete sequence reveals unusually simple genomic features in the hot-spring red alga Cyanidioschyzon merolae.</title>
        <authorList>
            <person name="Nozaki H."/>
            <person name="Takano H."/>
            <person name="Misumi O."/>
            <person name="Terasawa K."/>
            <person name="Matsuzaki M."/>
            <person name="Maruyama S."/>
            <person name="Nishida K."/>
            <person name="Yagisawa F."/>
            <person name="Yoshida Y."/>
            <person name="Fujiwara T."/>
            <person name="Takio S."/>
            <person name="Tamura K."/>
            <person name="Chung S.J."/>
            <person name="Nakamura S."/>
            <person name="Kuroiwa H."/>
            <person name="Tanaka K."/>
            <person name="Sato N."/>
            <person name="Kuroiwa T."/>
        </authorList>
    </citation>
    <scope>NUCLEOTIDE SEQUENCE [LARGE SCALE GENOMIC DNA]</scope>
    <source>
        <strain evidence="10 11">10D</strain>
    </source>
</reference>
<evidence type="ECO:0000256" key="1">
    <source>
        <dbReference type="ARBA" id="ARBA00010506"/>
    </source>
</evidence>
<dbReference type="SMART" id="SM00717">
    <property type="entry name" value="SANT"/>
    <property type="match status" value="2"/>
</dbReference>
<dbReference type="CDD" id="cd00167">
    <property type="entry name" value="SANT"/>
    <property type="match status" value="1"/>
</dbReference>
<dbReference type="PANTHER" id="PTHR45885">
    <property type="entry name" value="CELL DIVISION CYCLE 5-LIKE PROTEIN"/>
    <property type="match status" value="1"/>
</dbReference>
<keyword evidence="10" id="KW-0132">Cell division</keyword>
<dbReference type="GO" id="GO:0000398">
    <property type="term" value="P:mRNA splicing, via spliceosome"/>
    <property type="evidence" value="ECO:0007669"/>
    <property type="project" value="InterPro"/>
</dbReference>
<dbReference type="OMA" id="FLQDHEP"/>
<dbReference type="EMBL" id="AP006500">
    <property type="protein sequence ID" value="BAM82366.1"/>
    <property type="molecule type" value="Genomic_DNA"/>
</dbReference>
<dbReference type="SUPFAM" id="SSF46689">
    <property type="entry name" value="Homeodomain-like"/>
    <property type="match status" value="1"/>
</dbReference>
<dbReference type="OrthoDB" id="1410009at2759"/>
<feature type="domain" description="Myb-like" evidence="8">
    <location>
        <begin position="11"/>
        <end position="56"/>
    </location>
</feature>
<evidence type="ECO:0000256" key="3">
    <source>
        <dbReference type="ARBA" id="ARBA00022728"/>
    </source>
</evidence>
<evidence type="ECO:0000256" key="7">
    <source>
        <dbReference type="ARBA" id="ARBA00023242"/>
    </source>
</evidence>
<gene>
    <name evidence="10" type="ORF">CYME_CMR098C</name>
</gene>
<dbReference type="eggNOG" id="KOG0050">
    <property type="taxonomic scope" value="Eukaryota"/>
</dbReference>
<dbReference type="STRING" id="280699.M1UW69"/>
<dbReference type="RefSeq" id="XP_005538402.1">
    <property type="nucleotide sequence ID" value="XM_005538345.1"/>
</dbReference>
<dbReference type="GO" id="GO:0005681">
    <property type="term" value="C:spliceosomal complex"/>
    <property type="evidence" value="ECO:0007669"/>
    <property type="project" value="UniProtKB-KW"/>
</dbReference>
<dbReference type="KEGG" id="cme:CYME_CMR098C"/>
<organism evidence="10 11">
    <name type="scientific">Cyanidioschyzon merolae (strain NIES-3377 / 10D)</name>
    <name type="common">Unicellular red alga</name>
    <dbReference type="NCBI Taxonomy" id="280699"/>
    <lineage>
        <taxon>Eukaryota</taxon>
        <taxon>Rhodophyta</taxon>
        <taxon>Bangiophyceae</taxon>
        <taxon>Cyanidiales</taxon>
        <taxon>Cyanidiaceae</taxon>
        <taxon>Cyanidioschyzon</taxon>
    </lineage>
</organism>
<comment type="similarity">
    <text evidence="1">Belongs to the CEF1 family.</text>
</comment>
<proteinExistence type="inferred from homology"/>
<evidence type="ECO:0000256" key="4">
    <source>
        <dbReference type="ARBA" id="ARBA00022737"/>
    </source>
</evidence>
<evidence type="ECO:0000256" key="6">
    <source>
        <dbReference type="ARBA" id="ARBA00023187"/>
    </source>
</evidence>
<dbReference type="GO" id="GO:0000974">
    <property type="term" value="C:Prp19 complex"/>
    <property type="evidence" value="ECO:0007669"/>
    <property type="project" value="InterPro"/>
</dbReference>
<dbReference type="InterPro" id="IPR009057">
    <property type="entry name" value="Homeodomain-like_sf"/>
</dbReference>